<dbReference type="STRING" id="349124.Hhal_0377"/>
<accession>A1WU09</accession>
<evidence type="ECO:0000313" key="3">
    <source>
        <dbReference type="Proteomes" id="UP000000647"/>
    </source>
</evidence>
<dbReference type="Proteomes" id="UP000000647">
    <property type="component" value="Chromosome"/>
</dbReference>
<evidence type="ECO:0000313" key="2">
    <source>
        <dbReference type="EMBL" id="ABM61171.1"/>
    </source>
</evidence>
<dbReference type="InterPro" id="IPR018729">
    <property type="entry name" value="DUF2269_transmembrane"/>
</dbReference>
<dbReference type="AlphaFoldDB" id="A1WU09"/>
<feature type="transmembrane region" description="Helical" evidence="1">
    <location>
        <begin position="81"/>
        <end position="100"/>
    </location>
</feature>
<evidence type="ECO:0000256" key="1">
    <source>
        <dbReference type="SAM" id="Phobius"/>
    </source>
</evidence>
<organism evidence="2 3">
    <name type="scientific">Halorhodospira halophila (strain DSM 244 / SL1)</name>
    <name type="common">Ectothiorhodospira halophila (strain DSM 244 / SL1)</name>
    <dbReference type="NCBI Taxonomy" id="349124"/>
    <lineage>
        <taxon>Bacteria</taxon>
        <taxon>Pseudomonadati</taxon>
        <taxon>Pseudomonadota</taxon>
        <taxon>Gammaproteobacteria</taxon>
        <taxon>Chromatiales</taxon>
        <taxon>Ectothiorhodospiraceae</taxon>
        <taxon>Halorhodospira</taxon>
    </lineage>
</organism>
<feature type="transmembrane region" description="Helical" evidence="1">
    <location>
        <begin position="50"/>
        <end position="74"/>
    </location>
</feature>
<keyword evidence="1" id="KW-0812">Transmembrane</keyword>
<gene>
    <name evidence="2" type="ordered locus">Hhal_0377</name>
</gene>
<keyword evidence="1" id="KW-1133">Transmembrane helix</keyword>
<dbReference type="eggNOG" id="ENOG5032VNT">
    <property type="taxonomic scope" value="Bacteria"/>
</dbReference>
<dbReference type="OrthoDB" id="8225268at2"/>
<reference evidence="2 3" key="2">
    <citation type="journal article" date="2013" name="Stand. Genomic Sci.">
        <title>Complete genome sequence of Halorhodospira halophila SL1.</title>
        <authorList>
            <person name="Challacombe J.F."/>
            <person name="Majid S."/>
            <person name="Deole R."/>
            <person name="Brettin T.S."/>
            <person name="Bruce D."/>
            <person name="Delano S.F."/>
            <person name="Detter J.C."/>
            <person name="Gleasner C.D."/>
            <person name="Han C.S."/>
            <person name="Misra M."/>
            <person name="Reitenga K.G."/>
            <person name="Mikhailova N."/>
            <person name="Woyke T."/>
            <person name="Pitluck S."/>
            <person name="Nolan M."/>
            <person name="Land M.L."/>
            <person name="Saunders E."/>
            <person name="Tapia R."/>
            <person name="Lapidus A."/>
            <person name="Ivanova N."/>
            <person name="Hoff W.D."/>
        </authorList>
    </citation>
    <scope>NUCLEOTIDE SEQUENCE [LARGE SCALE GENOMIC DNA]</scope>
    <source>
        <strain evidence="3">DSM 244 / SL1</strain>
    </source>
</reference>
<protein>
    <recommendedName>
        <fullName evidence="4">DUF2269 domain-containing protein</fullName>
    </recommendedName>
</protein>
<dbReference type="KEGG" id="hha:Hhal_0377"/>
<sequence length="176" mass="18768">MLIKSLKILHTLGAIGLTGAVAVHLILLGIAPDPEAIQEYAVIRGSIAAIANWLLLPSLAVVFLSGLLSMALYAGFRQAGWVWIKGILSFSIFSATLAFIHGNAMQTAAAAEAAAAGRIGVDEIPRYVNNEPLVLWVVLIICIANVVLGVWRPRWRSYLDRPRRSVDAEQGGAGAS</sequence>
<dbReference type="HOGENOM" id="CLU_1658770_0_0_6"/>
<keyword evidence="3" id="KW-1185">Reference proteome</keyword>
<proteinExistence type="predicted"/>
<name>A1WU09_HALHL</name>
<dbReference type="EMBL" id="CP000544">
    <property type="protein sequence ID" value="ABM61171.1"/>
    <property type="molecule type" value="Genomic_DNA"/>
</dbReference>
<dbReference type="Pfam" id="PF10027">
    <property type="entry name" value="DUF2269"/>
    <property type="match status" value="1"/>
</dbReference>
<evidence type="ECO:0008006" key="4">
    <source>
        <dbReference type="Google" id="ProtNLM"/>
    </source>
</evidence>
<feature type="transmembrane region" description="Helical" evidence="1">
    <location>
        <begin position="133"/>
        <end position="151"/>
    </location>
</feature>
<dbReference type="RefSeq" id="WP_011813194.1">
    <property type="nucleotide sequence ID" value="NC_008789.1"/>
</dbReference>
<keyword evidence="1" id="KW-0472">Membrane</keyword>
<feature type="transmembrane region" description="Helical" evidence="1">
    <location>
        <begin position="12"/>
        <end position="30"/>
    </location>
</feature>
<reference evidence="3" key="1">
    <citation type="submission" date="2006-12" db="EMBL/GenBank/DDBJ databases">
        <title>Complete sequence of Halorhodospira halophila SL1.</title>
        <authorList>
            <consortium name="US DOE Joint Genome Institute"/>
            <person name="Copeland A."/>
            <person name="Lucas S."/>
            <person name="Lapidus A."/>
            <person name="Barry K."/>
            <person name="Detter J.C."/>
            <person name="Glavina del Rio T."/>
            <person name="Hammon N."/>
            <person name="Israni S."/>
            <person name="Dalin E."/>
            <person name="Tice H."/>
            <person name="Pitluck S."/>
            <person name="Saunders E."/>
            <person name="Brettin T."/>
            <person name="Bruce D."/>
            <person name="Han C."/>
            <person name="Tapia R."/>
            <person name="Schmutz J."/>
            <person name="Larimer F."/>
            <person name="Land M."/>
            <person name="Hauser L."/>
            <person name="Kyrpides N."/>
            <person name="Mikhailova N."/>
            <person name="Hoff W."/>
            <person name="Richardson P."/>
        </authorList>
    </citation>
    <scope>NUCLEOTIDE SEQUENCE [LARGE SCALE GENOMIC DNA]</scope>
    <source>
        <strain evidence="3">DSM 244 / SL1</strain>
    </source>
</reference>